<dbReference type="InterPro" id="IPR036864">
    <property type="entry name" value="Zn2-C6_fun-type_DNA-bd_sf"/>
</dbReference>
<evidence type="ECO:0000259" key="4">
    <source>
        <dbReference type="PROSITE" id="PS50048"/>
    </source>
</evidence>
<comment type="subcellular location">
    <subcellularLocation>
        <location evidence="1">Nucleus</location>
    </subcellularLocation>
</comment>
<evidence type="ECO:0000313" key="6">
    <source>
        <dbReference type="Proteomes" id="UP000717696"/>
    </source>
</evidence>
<dbReference type="EMBL" id="JAGMUU010000027">
    <property type="protein sequence ID" value="KAH7121768.1"/>
    <property type="molecule type" value="Genomic_DNA"/>
</dbReference>
<evidence type="ECO:0000256" key="3">
    <source>
        <dbReference type="SAM" id="MobiDB-lite"/>
    </source>
</evidence>
<dbReference type="SMART" id="SM00066">
    <property type="entry name" value="GAL4"/>
    <property type="match status" value="1"/>
</dbReference>
<evidence type="ECO:0000256" key="1">
    <source>
        <dbReference type="ARBA" id="ARBA00004123"/>
    </source>
</evidence>
<dbReference type="SUPFAM" id="SSF57701">
    <property type="entry name" value="Zn2/Cys6 DNA-binding domain"/>
    <property type="match status" value="1"/>
</dbReference>
<dbReference type="CDD" id="cd00067">
    <property type="entry name" value="GAL4"/>
    <property type="match status" value="1"/>
</dbReference>
<dbReference type="PANTHER" id="PTHR31001:SF76">
    <property type="entry name" value="ZN(2)-C6 FUNGAL-TYPE DOMAIN-CONTAINING PROTEIN"/>
    <property type="match status" value="1"/>
</dbReference>
<dbReference type="OrthoDB" id="410267at2759"/>
<feature type="domain" description="Zn(2)-C6 fungal-type" evidence="4">
    <location>
        <begin position="13"/>
        <end position="42"/>
    </location>
</feature>
<dbReference type="Proteomes" id="UP000717696">
    <property type="component" value="Unassembled WGS sequence"/>
</dbReference>
<keyword evidence="2" id="KW-0539">Nucleus</keyword>
<name>A0A9P9DM24_9HYPO</name>
<keyword evidence="6" id="KW-1185">Reference proteome</keyword>
<evidence type="ECO:0000313" key="5">
    <source>
        <dbReference type="EMBL" id="KAH7121768.1"/>
    </source>
</evidence>
<dbReference type="GO" id="GO:0000981">
    <property type="term" value="F:DNA-binding transcription factor activity, RNA polymerase II-specific"/>
    <property type="evidence" value="ECO:0007669"/>
    <property type="project" value="InterPro"/>
</dbReference>
<dbReference type="PANTHER" id="PTHR31001">
    <property type="entry name" value="UNCHARACTERIZED TRANSCRIPTIONAL REGULATORY PROTEIN"/>
    <property type="match status" value="1"/>
</dbReference>
<dbReference type="InterPro" id="IPR001138">
    <property type="entry name" value="Zn2Cys6_DnaBD"/>
</dbReference>
<accession>A0A9P9DM24</accession>
<proteinExistence type="predicted"/>
<dbReference type="InterPro" id="IPR050613">
    <property type="entry name" value="Sec_Metabolite_Reg"/>
</dbReference>
<sequence length="665" mass="75071">MPPTRRTQRTVTSCTECTRRKTRCSKSIPCSSCIDRGLAQKCHRELVTVVKKSDKAQRSSSSSRKTSTPNGASASDDQIHTRGEDRRSEQLMPGAYEGPASLDNISSISQNKDGIFVSPRVPVDIPTNETVVTLEFLTHGRQNILSLHKGPDDQGPSPANVLGPSADLTTSPSTTCVWDTVLSVHEARLLLELHQERLAWMHNVIHMPSFRQEFESYVTSASCDSSWIALYYAVLCALTFYRATACNASTRALYDKSVQCLFNGNFMAKHTIYSVQAICILMQVAHNIDQSDFICVLIATAIRISQCLNMHRLGPDRQSSFFHDQPKEVVARNLIEREVKKRIWWFLVRQDWLQIPFQNTYLIHASQFNTPLPLNCFDEPELMINDGAVVSQPDHVYTQNSYSHAISKARLRKCILTAPVAVIIWQQQDRMCSIGHPDSSPDGLERIYEQVLRADKELSQVYTDMPHFLKIPHQEPDHQSSCPSYVGLLASISLLSMAHKVLTIHRHFQLQSFHDRRFAYTQSWPENTMTPVVRKTWTVSTHLVTCCIILTFASIFRQNNELLYDASEIHELAVLGRDQIRQLEPSSSIARRGGILVDLLLQIAESSDGTKNMRLDLSDIVRRVSRVHDDLNDGMLQEAEQFVLQCGTDAWDGLFGMVDLDGLDA</sequence>
<gene>
    <name evidence="5" type="ORF">B0J13DRAFT_648543</name>
</gene>
<feature type="region of interest" description="Disordered" evidence="3">
    <location>
        <begin position="147"/>
        <end position="166"/>
    </location>
</feature>
<protein>
    <recommendedName>
        <fullName evidence="4">Zn(2)-C6 fungal-type domain-containing protein</fullName>
    </recommendedName>
</protein>
<dbReference type="PROSITE" id="PS50048">
    <property type="entry name" value="ZN2_CY6_FUNGAL_2"/>
    <property type="match status" value="1"/>
</dbReference>
<dbReference type="CDD" id="cd12148">
    <property type="entry name" value="fungal_TF_MHR"/>
    <property type="match status" value="1"/>
</dbReference>
<dbReference type="GO" id="GO:0005634">
    <property type="term" value="C:nucleus"/>
    <property type="evidence" value="ECO:0007669"/>
    <property type="project" value="UniProtKB-SubCell"/>
</dbReference>
<dbReference type="PROSITE" id="PS00463">
    <property type="entry name" value="ZN2_CY6_FUNGAL_1"/>
    <property type="match status" value="1"/>
</dbReference>
<comment type="caution">
    <text evidence="5">The sequence shown here is derived from an EMBL/GenBank/DDBJ whole genome shotgun (WGS) entry which is preliminary data.</text>
</comment>
<evidence type="ECO:0000256" key="2">
    <source>
        <dbReference type="ARBA" id="ARBA00023242"/>
    </source>
</evidence>
<dbReference type="GO" id="GO:0008270">
    <property type="term" value="F:zinc ion binding"/>
    <property type="evidence" value="ECO:0007669"/>
    <property type="project" value="InterPro"/>
</dbReference>
<reference evidence="5" key="1">
    <citation type="journal article" date="2021" name="Nat. Commun.">
        <title>Genetic determinants of endophytism in the Arabidopsis root mycobiome.</title>
        <authorList>
            <person name="Mesny F."/>
            <person name="Miyauchi S."/>
            <person name="Thiergart T."/>
            <person name="Pickel B."/>
            <person name="Atanasova L."/>
            <person name="Karlsson M."/>
            <person name="Huettel B."/>
            <person name="Barry K.W."/>
            <person name="Haridas S."/>
            <person name="Chen C."/>
            <person name="Bauer D."/>
            <person name="Andreopoulos W."/>
            <person name="Pangilinan J."/>
            <person name="LaButti K."/>
            <person name="Riley R."/>
            <person name="Lipzen A."/>
            <person name="Clum A."/>
            <person name="Drula E."/>
            <person name="Henrissat B."/>
            <person name="Kohler A."/>
            <person name="Grigoriev I.V."/>
            <person name="Martin F.M."/>
            <person name="Hacquard S."/>
        </authorList>
    </citation>
    <scope>NUCLEOTIDE SEQUENCE</scope>
    <source>
        <strain evidence="5">MPI-CAGE-AT-0021</strain>
    </source>
</reference>
<feature type="compositionally biased region" description="Low complexity" evidence="3">
    <location>
        <begin position="58"/>
        <end position="68"/>
    </location>
</feature>
<organism evidence="5 6">
    <name type="scientific">Dactylonectria estremocensis</name>
    <dbReference type="NCBI Taxonomy" id="1079267"/>
    <lineage>
        <taxon>Eukaryota</taxon>
        <taxon>Fungi</taxon>
        <taxon>Dikarya</taxon>
        <taxon>Ascomycota</taxon>
        <taxon>Pezizomycotina</taxon>
        <taxon>Sordariomycetes</taxon>
        <taxon>Hypocreomycetidae</taxon>
        <taxon>Hypocreales</taxon>
        <taxon>Nectriaceae</taxon>
        <taxon>Dactylonectria</taxon>
    </lineage>
</organism>
<feature type="region of interest" description="Disordered" evidence="3">
    <location>
        <begin position="50"/>
        <end position="104"/>
    </location>
</feature>
<dbReference type="AlphaFoldDB" id="A0A9P9DM24"/>
<dbReference type="Pfam" id="PF00172">
    <property type="entry name" value="Zn_clus"/>
    <property type="match status" value="1"/>
</dbReference>
<feature type="compositionally biased region" description="Basic and acidic residues" evidence="3">
    <location>
        <begin position="77"/>
        <end position="89"/>
    </location>
</feature>